<keyword evidence="2" id="KW-0238">DNA-binding</keyword>
<dbReference type="GO" id="GO:0003700">
    <property type="term" value="F:DNA-binding transcription factor activity"/>
    <property type="evidence" value="ECO:0007669"/>
    <property type="project" value="InterPro"/>
</dbReference>
<dbReference type="InterPro" id="IPR001845">
    <property type="entry name" value="HTH_ArsR_DNA-bd_dom"/>
</dbReference>
<dbReference type="PANTHER" id="PTHR43132">
    <property type="entry name" value="ARSENICAL RESISTANCE OPERON REPRESSOR ARSR-RELATED"/>
    <property type="match status" value="1"/>
</dbReference>
<protein>
    <submittedName>
        <fullName evidence="5">Transcriptional regulator</fullName>
    </submittedName>
</protein>
<dbReference type="InterPro" id="IPR036390">
    <property type="entry name" value="WH_DNA-bd_sf"/>
</dbReference>
<feature type="domain" description="HTH arsR-type" evidence="4">
    <location>
        <begin position="1"/>
        <end position="95"/>
    </location>
</feature>
<dbReference type="Proteomes" id="UP000229730">
    <property type="component" value="Unassembled WGS sequence"/>
</dbReference>
<evidence type="ECO:0000256" key="1">
    <source>
        <dbReference type="ARBA" id="ARBA00023015"/>
    </source>
</evidence>
<dbReference type="RefSeq" id="WP_099471323.1">
    <property type="nucleotide sequence ID" value="NZ_CP041025.1"/>
</dbReference>
<organism evidence="5 6">
    <name type="scientific">Paremcibacter congregatus</name>
    <dbReference type="NCBI Taxonomy" id="2043170"/>
    <lineage>
        <taxon>Bacteria</taxon>
        <taxon>Pseudomonadati</taxon>
        <taxon>Pseudomonadota</taxon>
        <taxon>Alphaproteobacteria</taxon>
        <taxon>Emcibacterales</taxon>
        <taxon>Emcibacteraceae</taxon>
        <taxon>Paremcibacter</taxon>
    </lineage>
</organism>
<dbReference type="NCBIfam" id="NF033788">
    <property type="entry name" value="HTH_metalloreg"/>
    <property type="match status" value="1"/>
</dbReference>
<dbReference type="PROSITE" id="PS50987">
    <property type="entry name" value="HTH_ARSR_2"/>
    <property type="match status" value="1"/>
</dbReference>
<dbReference type="InterPro" id="IPR036388">
    <property type="entry name" value="WH-like_DNA-bd_sf"/>
</dbReference>
<reference evidence="5 6" key="1">
    <citation type="submission" date="2017-10" db="EMBL/GenBank/DDBJ databases">
        <title>Frigbacter circumglobatus gen. nov. sp. nov., isolated from sediment cultured in situ.</title>
        <authorList>
            <person name="Zhao Z."/>
        </authorList>
    </citation>
    <scope>NUCLEOTIDE SEQUENCE [LARGE SCALE GENOMIC DNA]</scope>
    <source>
        <strain evidence="5 6">ZYL</strain>
    </source>
</reference>
<evidence type="ECO:0000256" key="3">
    <source>
        <dbReference type="ARBA" id="ARBA00023163"/>
    </source>
</evidence>
<keyword evidence="6" id="KW-1185">Reference proteome</keyword>
<dbReference type="InParanoid" id="A0A2G4YTT8"/>
<dbReference type="SUPFAM" id="SSF46785">
    <property type="entry name" value="Winged helix' DNA-binding domain"/>
    <property type="match status" value="1"/>
</dbReference>
<dbReference type="CDD" id="cd00090">
    <property type="entry name" value="HTH_ARSR"/>
    <property type="match status" value="1"/>
</dbReference>
<dbReference type="InterPro" id="IPR051011">
    <property type="entry name" value="Metal_resp_trans_reg"/>
</dbReference>
<keyword evidence="1" id="KW-0805">Transcription regulation</keyword>
<dbReference type="AlphaFoldDB" id="A0A2G4YTT8"/>
<accession>A0A2G4YTT8</accession>
<dbReference type="EMBL" id="PDEM01000009">
    <property type="protein sequence ID" value="PHZ85738.1"/>
    <property type="molecule type" value="Genomic_DNA"/>
</dbReference>
<name>A0A2G4YTT8_9PROT</name>
<dbReference type="OrthoDB" id="9804742at2"/>
<dbReference type="PANTHER" id="PTHR43132:SF2">
    <property type="entry name" value="ARSENICAL RESISTANCE OPERON REPRESSOR ARSR-RELATED"/>
    <property type="match status" value="1"/>
</dbReference>
<gene>
    <name evidence="5" type="ORF">CRD36_03380</name>
</gene>
<evidence type="ECO:0000313" key="5">
    <source>
        <dbReference type="EMBL" id="PHZ85738.1"/>
    </source>
</evidence>
<dbReference type="Gene3D" id="1.10.10.10">
    <property type="entry name" value="Winged helix-like DNA-binding domain superfamily/Winged helix DNA-binding domain"/>
    <property type="match status" value="1"/>
</dbReference>
<proteinExistence type="predicted"/>
<evidence type="ECO:0000259" key="4">
    <source>
        <dbReference type="PROSITE" id="PS50987"/>
    </source>
</evidence>
<comment type="caution">
    <text evidence="5">The sequence shown here is derived from an EMBL/GenBank/DDBJ whole genome shotgun (WGS) entry which is preliminary data.</text>
</comment>
<dbReference type="SMART" id="SM00418">
    <property type="entry name" value="HTH_ARSR"/>
    <property type="match status" value="1"/>
</dbReference>
<evidence type="ECO:0000313" key="6">
    <source>
        <dbReference type="Proteomes" id="UP000229730"/>
    </source>
</evidence>
<evidence type="ECO:0000256" key="2">
    <source>
        <dbReference type="ARBA" id="ARBA00023125"/>
    </source>
</evidence>
<sequence length="97" mass="11059">MELEKIAQCLAELGHSKRLQAYQLLVRAGDEGLTVGEIQRHLDMPKSTFSHHIDRLSRVDLISQEREGRIIRCRANFGAMRNIVDFLSKECCSGIFT</sequence>
<keyword evidence="3" id="KW-0804">Transcription</keyword>
<dbReference type="Pfam" id="PF12840">
    <property type="entry name" value="HTH_20"/>
    <property type="match status" value="1"/>
</dbReference>
<dbReference type="GO" id="GO:0003677">
    <property type="term" value="F:DNA binding"/>
    <property type="evidence" value="ECO:0007669"/>
    <property type="project" value="UniProtKB-KW"/>
</dbReference>
<dbReference type="InterPro" id="IPR011991">
    <property type="entry name" value="ArsR-like_HTH"/>
</dbReference>